<gene>
    <name evidence="2" type="ORF">LCGC14_2435250</name>
</gene>
<sequence>FGDVPVMYDKVSREGEFWDYALSIEPYSMQRLNPSIELQRMMGLLTQWILPTLQPAAQQGVTVNFPKATKQLAKLSGIRELDSWYETGVPANSLALNPYNPTQGVIKGSTKDKGITDGRTGSNPNSTEANSRQKLQANGQNL</sequence>
<dbReference type="EMBL" id="LAZR01037342">
    <property type="protein sequence ID" value="KKL22454.1"/>
    <property type="molecule type" value="Genomic_DNA"/>
</dbReference>
<reference evidence="2" key="1">
    <citation type="journal article" date="2015" name="Nature">
        <title>Complex archaea that bridge the gap between prokaryotes and eukaryotes.</title>
        <authorList>
            <person name="Spang A."/>
            <person name="Saw J.H."/>
            <person name="Jorgensen S.L."/>
            <person name="Zaremba-Niedzwiedzka K."/>
            <person name="Martijn J."/>
            <person name="Lind A.E."/>
            <person name="van Eijk R."/>
            <person name="Schleper C."/>
            <person name="Guy L."/>
            <person name="Ettema T.J."/>
        </authorList>
    </citation>
    <scope>NUCLEOTIDE SEQUENCE</scope>
</reference>
<dbReference type="AlphaFoldDB" id="A0A0F9BKM8"/>
<evidence type="ECO:0000313" key="2">
    <source>
        <dbReference type="EMBL" id="KKL22454.1"/>
    </source>
</evidence>
<evidence type="ECO:0000256" key="1">
    <source>
        <dbReference type="SAM" id="MobiDB-lite"/>
    </source>
</evidence>
<protein>
    <submittedName>
        <fullName evidence="2">Uncharacterized protein</fullName>
    </submittedName>
</protein>
<accession>A0A0F9BKM8</accession>
<feature type="non-terminal residue" evidence="2">
    <location>
        <position position="1"/>
    </location>
</feature>
<feature type="compositionally biased region" description="Polar residues" evidence="1">
    <location>
        <begin position="119"/>
        <end position="142"/>
    </location>
</feature>
<name>A0A0F9BKM8_9ZZZZ</name>
<comment type="caution">
    <text evidence="2">The sequence shown here is derived from an EMBL/GenBank/DDBJ whole genome shotgun (WGS) entry which is preliminary data.</text>
</comment>
<feature type="region of interest" description="Disordered" evidence="1">
    <location>
        <begin position="96"/>
        <end position="142"/>
    </location>
</feature>
<organism evidence="2">
    <name type="scientific">marine sediment metagenome</name>
    <dbReference type="NCBI Taxonomy" id="412755"/>
    <lineage>
        <taxon>unclassified sequences</taxon>
        <taxon>metagenomes</taxon>
        <taxon>ecological metagenomes</taxon>
    </lineage>
</organism>
<proteinExistence type="predicted"/>